<dbReference type="Gene3D" id="2.40.50.140">
    <property type="entry name" value="Nucleic acid-binding proteins"/>
    <property type="match status" value="3"/>
</dbReference>
<dbReference type="GO" id="GO:0003677">
    <property type="term" value="F:DNA binding"/>
    <property type="evidence" value="ECO:0007669"/>
    <property type="project" value="UniProtKB-KW"/>
</dbReference>
<evidence type="ECO:0008006" key="11">
    <source>
        <dbReference type="Google" id="ProtNLM"/>
    </source>
</evidence>
<evidence type="ECO:0000256" key="4">
    <source>
        <dbReference type="ARBA" id="ARBA00022833"/>
    </source>
</evidence>
<evidence type="ECO:0000259" key="7">
    <source>
        <dbReference type="Pfam" id="PF02721"/>
    </source>
</evidence>
<dbReference type="AlphaFoldDB" id="A0AAD8I6M8"/>
<dbReference type="EMBL" id="JAUIZM010000006">
    <property type="protein sequence ID" value="KAK1378853.1"/>
    <property type="molecule type" value="Genomic_DNA"/>
</dbReference>
<feature type="domain" description="Replication protein A 70 kDa DNA-binding subunit B/D first OB fold" evidence="7">
    <location>
        <begin position="5"/>
        <end position="108"/>
    </location>
</feature>
<name>A0AAD8I6M8_9APIA</name>
<comment type="similarity">
    <text evidence="1">Belongs to the replication factor A protein 1 family.</text>
</comment>
<dbReference type="InterPro" id="IPR047192">
    <property type="entry name" value="Euk_RPA1_DBD_C"/>
</dbReference>
<dbReference type="Pfam" id="PF08646">
    <property type="entry name" value="Rep_fac-A_C"/>
    <property type="match status" value="1"/>
</dbReference>
<dbReference type="InterPro" id="IPR013955">
    <property type="entry name" value="Rep_factor-A_C"/>
</dbReference>
<evidence type="ECO:0000313" key="10">
    <source>
        <dbReference type="Proteomes" id="UP001237642"/>
    </source>
</evidence>
<evidence type="ECO:0000256" key="1">
    <source>
        <dbReference type="ARBA" id="ARBA00005690"/>
    </source>
</evidence>
<accession>A0AAD8I6M8</accession>
<dbReference type="SUPFAM" id="SSF50249">
    <property type="entry name" value="Nucleic acid-binding proteins"/>
    <property type="match status" value="3"/>
</dbReference>
<dbReference type="CDD" id="cd04480">
    <property type="entry name" value="RPA1_DBD_A_like"/>
    <property type="match status" value="1"/>
</dbReference>
<protein>
    <recommendedName>
        <fullName evidence="11">Replication factor A C-terminal domain-containing protein</fullName>
    </recommendedName>
</protein>
<dbReference type="InterPro" id="IPR003871">
    <property type="entry name" value="RFA1B/D_OB_1st"/>
</dbReference>
<keyword evidence="5" id="KW-0238">DNA-binding</keyword>
<feature type="domain" description="Replication factor A C-terminal" evidence="8">
    <location>
        <begin position="271"/>
        <end position="405"/>
    </location>
</feature>
<evidence type="ECO:0000256" key="2">
    <source>
        <dbReference type="ARBA" id="ARBA00022723"/>
    </source>
</evidence>
<reference evidence="9" key="2">
    <citation type="submission" date="2023-05" db="EMBL/GenBank/DDBJ databases">
        <authorList>
            <person name="Schelkunov M.I."/>
        </authorList>
    </citation>
    <scope>NUCLEOTIDE SEQUENCE</scope>
    <source>
        <strain evidence="9">Hsosn_3</strain>
        <tissue evidence="9">Leaf</tissue>
    </source>
</reference>
<proteinExistence type="inferred from homology"/>
<keyword evidence="2" id="KW-0479">Metal-binding</keyword>
<evidence type="ECO:0000256" key="3">
    <source>
        <dbReference type="ARBA" id="ARBA00022771"/>
    </source>
</evidence>
<evidence type="ECO:0000259" key="8">
    <source>
        <dbReference type="Pfam" id="PF08646"/>
    </source>
</evidence>
<dbReference type="PANTHER" id="PTHR47165:SF4">
    <property type="entry name" value="OS03G0429900 PROTEIN"/>
    <property type="match status" value="1"/>
</dbReference>
<dbReference type="CDD" id="cd04476">
    <property type="entry name" value="RPA1_DBD_C"/>
    <property type="match status" value="1"/>
</dbReference>
<keyword evidence="10" id="KW-1185">Reference proteome</keyword>
<comment type="caution">
    <text evidence="9">The sequence shown here is derived from an EMBL/GenBank/DDBJ whole genome shotgun (WGS) entry which is preliminary data.</text>
</comment>
<dbReference type="Proteomes" id="UP001237642">
    <property type="component" value="Unassembled WGS sequence"/>
</dbReference>
<keyword evidence="3" id="KW-0863">Zinc-finger</keyword>
<feature type="compositionally biased region" description="Basic and acidic residues" evidence="6">
    <location>
        <begin position="444"/>
        <end position="457"/>
    </location>
</feature>
<feature type="compositionally biased region" description="Basic and acidic residues" evidence="6">
    <location>
        <begin position="469"/>
        <end position="478"/>
    </location>
</feature>
<organism evidence="9 10">
    <name type="scientific">Heracleum sosnowskyi</name>
    <dbReference type="NCBI Taxonomy" id="360622"/>
    <lineage>
        <taxon>Eukaryota</taxon>
        <taxon>Viridiplantae</taxon>
        <taxon>Streptophyta</taxon>
        <taxon>Embryophyta</taxon>
        <taxon>Tracheophyta</taxon>
        <taxon>Spermatophyta</taxon>
        <taxon>Magnoliopsida</taxon>
        <taxon>eudicotyledons</taxon>
        <taxon>Gunneridae</taxon>
        <taxon>Pentapetalae</taxon>
        <taxon>asterids</taxon>
        <taxon>campanulids</taxon>
        <taxon>Apiales</taxon>
        <taxon>Apiaceae</taxon>
        <taxon>Apioideae</taxon>
        <taxon>apioid superclade</taxon>
        <taxon>Tordylieae</taxon>
        <taxon>Tordyliinae</taxon>
        <taxon>Heracleum</taxon>
    </lineage>
</organism>
<keyword evidence="4" id="KW-0862">Zinc</keyword>
<reference evidence="9" key="1">
    <citation type="submission" date="2023-02" db="EMBL/GenBank/DDBJ databases">
        <title>Genome of toxic invasive species Heracleum sosnowskyi carries increased number of genes despite the absence of recent whole-genome duplications.</title>
        <authorList>
            <person name="Schelkunov M."/>
            <person name="Shtratnikova V."/>
            <person name="Makarenko M."/>
            <person name="Klepikova A."/>
            <person name="Omelchenko D."/>
            <person name="Novikova G."/>
            <person name="Obukhova E."/>
            <person name="Bogdanov V."/>
            <person name="Penin A."/>
            <person name="Logacheva M."/>
        </authorList>
    </citation>
    <scope>NUCLEOTIDE SEQUENCE</scope>
    <source>
        <strain evidence="9">Hsosn_3</strain>
        <tissue evidence="9">Leaf</tissue>
    </source>
</reference>
<dbReference type="PANTHER" id="PTHR47165">
    <property type="entry name" value="OS03G0429900 PROTEIN"/>
    <property type="match status" value="1"/>
</dbReference>
<sequence>MSGGYQFIRELSAEKDDFTIKARVIRMWDATNLKTKLIMNKNLIMLDEEDNHIHVIIPVNQFDKFSNKLHVGNTYLISNIKIVPAPEMYRPLPGDKALNFYWKTIVKKVDGDSCISAYKFHFVRFDQAKIKVGDVVDLMDVVGRLTTFTEPQTTSNGSEKIDILIENQRGEKIKITLWEDKERAFLQENTIRNSNTRQVLLSSTSSTHSYFNIEHPAIHGLRTNEVTKPGKPKIVQSIHKDGQEPPKSINMTILELFNAKMEPDIKEIICNTEATITGIIPNFSWYYLACSSCFKRINGVGGNNQCHNCPNKDATPKYKYRVILKVKDATADTTFVMFDKQIMTLIGVPVQHILDTEHDATPYKIPAILNNMVGKTCLFNLTLTSDDIHRQQEEYTVTKVAHLRNEDMHIQEDGPGNSQNVQQSLTTNNLSQGTKKWSAEPDDDHSNRNSDNKEQQKTKQRKPNDEEDSPSKEKVTED</sequence>
<gene>
    <name evidence="9" type="ORF">POM88_025597</name>
</gene>
<evidence type="ECO:0000256" key="6">
    <source>
        <dbReference type="SAM" id="MobiDB-lite"/>
    </source>
</evidence>
<dbReference type="GO" id="GO:0008270">
    <property type="term" value="F:zinc ion binding"/>
    <property type="evidence" value="ECO:0007669"/>
    <property type="project" value="UniProtKB-KW"/>
</dbReference>
<dbReference type="InterPro" id="IPR012340">
    <property type="entry name" value="NA-bd_OB-fold"/>
</dbReference>
<dbReference type="Pfam" id="PF02721">
    <property type="entry name" value="DUF223"/>
    <property type="match status" value="1"/>
</dbReference>
<evidence type="ECO:0000256" key="5">
    <source>
        <dbReference type="ARBA" id="ARBA00023125"/>
    </source>
</evidence>
<feature type="region of interest" description="Disordered" evidence="6">
    <location>
        <begin position="428"/>
        <end position="478"/>
    </location>
</feature>
<evidence type="ECO:0000313" key="9">
    <source>
        <dbReference type="EMBL" id="KAK1378853.1"/>
    </source>
</evidence>